<dbReference type="PANTHER" id="PTHR44051:SF9">
    <property type="entry name" value="GLUTATHIONE S-TRANSFERASE 1"/>
    <property type="match status" value="1"/>
</dbReference>
<evidence type="ECO:0000259" key="1">
    <source>
        <dbReference type="PROSITE" id="PS50405"/>
    </source>
</evidence>
<keyword evidence="3" id="KW-1185">Reference proteome</keyword>
<feature type="domain" description="GST C-terminal" evidence="1">
    <location>
        <begin position="91"/>
        <end position="225"/>
    </location>
</feature>
<dbReference type="KEGG" id="adv:DJ533_12950"/>
<name>A0A2S2FEN2_9GAMM</name>
<dbReference type="Proteomes" id="UP000245977">
    <property type="component" value="Chromosome"/>
</dbReference>
<dbReference type="CDD" id="cd03189">
    <property type="entry name" value="GST_C_GTT1_like"/>
    <property type="match status" value="1"/>
</dbReference>
<dbReference type="InterPro" id="IPR004046">
    <property type="entry name" value="GST_C"/>
</dbReference>
<dbReference type="EMBL" id="CP029397">
    <property type="protein sequence ID" value="AWL29417.1"/>
    <property type="molecule type" value="Genomic_DNA"/>
</dbReference>
<dbReference type="PROSITE" id="PS50405">
    <property type="entry name" value="GST_CTER"/>
    <property type="match status" value="1"/>
</dbReference>
<dbReference type="PANTHER" id="PTHR44051">
    <property type="entry name" value="GLUTATHIONE S-TRANSFERASE-RELATED"/>
    <property type="match status" value="1"/>
</dbReference>
<dbReference type="PROSITE" id="PS00858">
    <property type="entry name" value="PREPHENATE_DEHYDR_2"/>
    <property type="match status" value="1"/>
</dbReference>
<reference evidence="2" key="1">
    <citation type="submission" date="2019-08" db="EMBL/GenBank/DDBJ databases">
        <title>The complete genome of Acinetobacter defluvii strain WCHAD010030.</title>
        <authorList>
            <person name="Hu Y."/>
            <person name="Qin J."/>
            <person name="Feng Y."/>
            <person name="Zong Z."/>
        </authorList>
    </citation>
    <scope>NUCLEOTIDE SEQUENCE</scope>
    <source>
        <strain evidence="2">WCHA30</strain>
    </source>
</reference>
<dbReference type="SUPFAM" id="SSF47616">
    <property type="entry name" value="GST C-terminal domain-like"/>
    <property type="match status" value="1"/>
</dbReference>
<sequence length="234" mass="27781">MQIQIYHLQNSRSQRIVWLCEELKLDYELITFTEYKQEQEMQTHPHAFKKFPTVAFRKNEQDNFSILTEISAITDFLCHVHNKLNVNICTDLEEIKYFYYWKNFADASFMPNLALKQIFAQIVQYTPFPVRLIAKFFKYAFDQNYLNAALQQQMQLINQHLQQHTWMAGAQFSNADILMWFPLSACQQLSNGFQSFEAINTYLTRIESRPAFQTACLKGQWSTSVFKNYWSKAN</sequence>
<evidence type="ECO:0000313" key="3">
    <source>
        <dbReference type="Proteomes" id="UP000245977"/>
    </source>
</evidence>
<dbReference type="InterPro" id="IPR036282">
    <property type="entry name" value="Glutathione-S-Trfase_C_sf"/>
</dbReference>
<dbReference type="GO" id="GO:0004664">
    <property type="term" value="F:prephenate dehydratase activity"/>
    <property type="evidence" value="ECO:0007669"/>
    <property type="project" value="InterPro"/>
</dbReference>
<dbReference type="Pfam" id="PF00043">
    <property type="entry name" value="GST_C"/>
    <property type="match status" value="1"/>
</dbReference>
<dbReference type="Gene3D" id="3.40.30.10">
    <property type="entry name" value="Glutaredoxin"/>
    <property type="match status" value="1"/>
</dbReference>
<dbReference type="SUPFAM" id="SSF52833">
    <property type="entry name" value="Thioredoxin-like"/>
    <property type="match status" value="1"/>
</dbReference>
<proteinExistence type="predicted"/>
<dbReference type="RefSeq" id="WP_065995330.1">
    <property type="nucleotide sequence ID" value="NZ_CP029397.2"/>
</dbReference>
<dbReference type="InterPro" id="IPR010987">
    <property type="entry name" value="Glutathione-S-Trfase_C-like"/>
</dbReference>
<dbReference type="STRING" id="1871111.GCA_001704615_01906"/>
<dbReference type="AlphaFoldDB" id="A0A2S2FEN2"/>
<dbReference type="InterPro" id="IPR036249">
    <property type="entry name" value="Thioredoxin-like_sf"/>
</dbReference>
<organism evidence="2 3">
    <name type="scientific">Acinetobacter defluvii</name>
    <dbReference type="NCBI Taxonomy" id="1871111"/>
    <lineage>
        <taxon>Bacteria</taxon>
        <taxon>Pseudomonadati</taxon>
        <taxon>Pseudomonadota</taxon>
        <taxon>Gammaproteobacteria</taxon>
        <taxon>Moraxellales</taxon>
        <taxon>Moraxellaceae</taxon>
        <taxon>Acinetobacter</taxon>
    </lineage>
</organism>
<dbReference type="OrthoDB" id="9810080at2"/>
<dbReference type="GO" id="GO:0016740">
    <property type="term" value="F:transferase activity"/>
    <property type="evidence" value="ECO:0007669"/>
    <property type="project" value="UniProtKB-KW"/>
</dbReference>
<dbReference type="Gene3D" id="1.20.1050.10">
    <property type="match status" value="1"/>
</dbReference>
<evidence type="ECO:0000313" key="2">
    <source>
        <dbReference type="EMBL" id="AWL29417.1"/>
    </source>
</evidence>
<dbReference type="InterPro" id="IPR018528">
    <property type="entry name" value="Preph_deHydtase_CS"/>
</dbReference>
<dbReference type="GO" id="GO:0009094">
    <property type="term" value="P:L-phenylalanine biosynthetic process"/>
    <property type="evidence" value="ECO:0007669"/>
    <property type="project" value="InterPro"/>
</dbReference>
<accession>A0A2S2FEN2</accession>
<protein>
    <submittedName>
        <fullName evidence="2">Glutathione S-transferase</fullName>
    </submittedName>
</protein>
<gene>
    <name evidence="2" type="ORF">DJ533_12950</name>
</gene>